<evidence type="ECO:0000259" key="2">
    <source>
        <dbReference type="Pfam" id="PF04675"/>
    </source>
</evidence>
<dbReference type="PANTHER" id="PTHR45997">
    <property type="entry name" value="DNA LIGASE 4"/>
    <property type="match status" value="1"/>
</dbReference>
<dbReference type="Gene3D" id="1.10.3260.10">
    <property type="entry name" value="DNA ligase, ATP-dependent, N-terminal domain"/>
    <property type="match status" value="1"/>
</dbReference>
<evidence type="ECO:0000256" key="1">
    <source>
        <dbReference type="ARBA" id="ARBA00022598"/>
    </source>
</evidence>
<gene>
    <name evidence="3" type="ORF">RJ639_011017</name>
</gene>
<dbReference type="EMBL" id="JAVXUP010001584">
    <property type="protein sequence ID" value="KAK3010014.1"/>
    <property type="molecule type" value="Genomic_DNA"/>
</dbReference>
<evidence type="ECO:0000313" key="3">
    <source>
        <dbReference type="EMBL" id="KAK3010014.1"/>
    </source>
</evidence>
<organism evidence="3 4">
    <name type="scientific">Escallonia herrerae</name>
    <dbReference type="NCBI Taxonomy" id="1293975"/>
    <lineage>
        <taxon>Eukaryota</taxon>
        <taxon>Viridiplantae</taxon>
        <taxon>Streptophyta</taxon>
        <taxon>Embryophyta</taxon>
        <taxon>Tracheophyta</taxon>
        <taxon>Spermatophyta</taxon>
        <taxon>Magnoliopsida</taxon>
        <taxon>eudicotyledons</taxon>
        <taxon>Gunneridae</taxon>
        <taxon>Pentapetalae</taxon>
        <taxon>asterids</taxon>
        <taxon>campanulids</taxon>
        <taxon>Escalloniales</taxon>
        <taxon>Escalloniaceae</taxon>
        <taxon>Escallonia</taxon>
    </lineage>
</organism>
<dbReference type="GO" id="GO:0003910">
    <property type="term" value="F:DNA ligase (ATP) activity"/>
    <property type="evidence" value="ECO:0007669"/>
    <property type="project" value="InterPro"/>
</dbReference>
<dbReference type="Proteomes" id="UP001188597">
    <property type="component" value="Unassembled WGS sequence"/>
</dbReference>
<dbReference type="GO" id="GO:0005524">
    <property type="term" value="F:ATP binding"/>
    <property type="evidence" value="ECO:0007669"/>
    <property type="project" value="InterPro"/>
</dbReference>
<dbReference type="GO" id="GO:0032807">
    <property type="term" value="C:DNA ligase IV complex"/>
    <property type="evidence" value="ECO:0007669"/>
    <property type="project" value="TreeGrafter"/>
</dbReference>
<keyword evidence="1" id="KW-0436">Ligase</keyword>
<dbReference type="Pfam" id="PF04675">
    <property type="entry name" value="DNA_ligase_A_N"/>
    <property type="match status" value="1"/>
</dbReference>
<accession>A0AA88VM32</accession>
<name>A0AA88VM32_9ASTE</name>
<dbReference type="AlphaFoldDB" id="A0AA88VM32"/>
<dbReference type="InterPro" id="IPR036599">
    <property type="entry name" value="DNA_ligase_N_sf"/>
</dbReference>
<reference evidence="3" key="1">
    <citation type="submission" date="2022-12" db="EMBL/GenBank/DDBJ databases">
        <title>Draft genome assemblies for two species of Escallonia (Escalloniales).</title>
        <authorList>
            <person name="Chanderbali A."/>
            <person name="Dervinis C."/>
            <person name="Anghel I."/>
            <person name="Soltis D."/>
            <person name="Soltis P."/>
            <person name="Zapata F."/>
        </authorList>
    </citation>
    <scope>NUCLEOTIDE SEQUENCE</scope>
    <source>
        <strain evidence="3">UCBG64.0493</strain>
        <tissue evidence="3">Leaf</tissue>
    </source>
</reference>
<evidence type="ECO:0000313" key="4">
    <source>
        <dbReference type="Proteomes" id="UP001188597"/>
    </source>
</evidence>
<dbReference type="GO" id="GO:0006297">
    <property type="term" value="P:nucleotide-excision repair, DNA gap filling"/>
    <property type="evidence" value="ECO:0007669"/>
    <property type="project" value="TreeGrafter"/>
</dbReference>
<protein>
    <recommendedName>
        <fullName evidence="2">DNA ligase ATP-dependent N-terminal domain-containing protein</fullName>
    </recommendedName>
</protein>
<proteinExistence type="predicted"/>
<dbReference type="InterPro" id="IPR012308">
    <property type="entry name" value="DNA_ligase_ATP-dep_N"/>
</dbReference>
<dbReference type="InterPro" id="IPR029710">
    <property type="entry name" value="LIG4"/>
</dbReference>
<feature type="domain" description="DNA ligase ATP-dependent N-terminal" evidence="2">
    <location>
        <begin position="11"/>
        <end position="81"/>
    </location>
</feature>
<dbReference type="PANTHER" id="PTHR45997:SF1">
    <property type="entry name" value="DNA LIGASE 4"/>
    <property type="match status" value="1"/>
</dbReference>
<sequence>MAALRSNTSPKTSAKKRSKFRKFLDAVCGPGDYFAAVRLILPGLDRERGSYRLRESVLAMCLIDALGMSRDSPDAVRLINWRKGGAKDFFRCSSACYSVYLWIPRTKQY</sequence>
<comment type="caution">
    <text evidence="3">The sequence shown here is derived from an EMBL/GenBank/DDBJ whole genome shotgun (WGS) entry which is preliminary data.</text>
</comment>
<dbReference type="GO" id="GO:0003677">
    <property type="term" value="F:DNA binding"/>
    <property type="evidence" value="ECO:0007669"/>
    <property type="project" value="InterPro"/>
</dbReference>
<dbReference type="GO" id="GO:0006303">
    <property type="term" value="P:double-strand break repair via nonhomologous end joining"/>
    <property type="evidence" value="ECO:0007669"/>
    <property type="project" value="TreeGrafter"/>
</dbReference>
<dbReference type="GO" id="GO:0006310">
    <property type="term" value="P:DNA recombination"/>
    <property type="evidence" value="ECO:0007669"/>
    <property type="project" value="InterPro"/>
</dbReference>
<keyword evidence="4" id="KW-1185">Reference proteome</keyword>